<keyword evidence="1" id="KW-0479">Metal-binding</keyword>
<dbReference type="PRINTS" id="PR00450">
    <property type="entry name" value="RECOVERIN"/>
</dbReference>
<keyword evidence="2" id="KW-0677">Repeat</keyword>
<feature type="domain" description="EF-hand" evidence="10">
    <location>
        <begin position="258"/>
        <end position="293"/>
    </location>
</feature>
<dbReference type="GO" id="GO:0005509">
    <property type="term" value="F:calcium ion binding"/>
    <property type="evidence" value="ECO:0007669"/>
    <property type="project" value="InterPro"/>
</dbReference>
<dbReference type="InterPro" id="IPR002048">
    <property type="entry name" value="EF_hand_dom"/>
</dbReference>
<dbReference type="PROSITE" id="PS50135">
    <property type="entry name" value="ZF_ZZ_2"/>
    <property type="match status" value="1"/>
</dbReference>
<dbReference type="SUPFAM" id="SSF47473">
    <property type="entry name" value="EF-hand"/>
    <property type="match status" value="1"/>
</dbReference>
<dbReference type="PANTHER" id="PTHR23056:SF110">
    <property type="entry name" value="CALMODULIN"/>
    <property type="match status" value="1"/>
</dbReference>
<dbReference type="Proteomes" id="UP000193944">
    <property type="component" value="Unassembled WGS sequence"/>
</dbReference>
<keyword evidence="8" id="KW-0812">Transmembrane</keyword>
<evidence type="ECO:0000256" key="5">
    <source>
        <dbReference type="ARBA" id="ARBA00022837"/>
    </source>
</evidence>
<feature type="region of interest" description="Disordered" evidence="7">
    <location>
        <begin position="366"/>
        <end position="389"/>
    </location>
</feature>
<feature type="transmembrane region" description="Helical" evidence="8">
    <location>
        <begin position="12"/>
        <end position="32"/>
    </location>
</feature>
<protein>
    <submittedName>
        <fullName evidence="11">EF-hand</fullName>
    </submittedName>
</protein>
<evidence type="ECO:0000256" key="2">
    <source>
        <dbReference type="ARBA" id="ARBA00022737"/>
    </source>
</evidence>
<keyword evidence="3 6" id="KW-0863">Zinc-finger</keyword>
<dbReference type="SUPFAM" id="SSF57850">
    <property type="entry name" value="RING/U-box"/>
    <property type="match status" value="1"/>
</dbReference>
<dbReference type="Gene3D" id="3.30.60.90">
    <property type="match status" value="1"/>
</dbReference>
<accession>A0A1Y1X877</accession>
<evidence type="ECO:0000313" key="12">
    <source>
        <dbReference type="Proteomes" id="UP000193944"/>
    </source>
</evidence>
<keyword evidence="12" id="KW-1185">Reference proteome</keyword>
<dbReference type="CDD" id="cd00051">
    <property type="entry name" value="EFh"/>
    <property type="match status" value="1"/>
</dbReference>
<keyword evidence="4" id="KW-0862">Zinc</keyword>
<feature type="compositionally biased region" description="Acidic residues" evidence="7">
    <location>
        <begin position="84"/>
        <end position="100"/>
    </location>
</feature>
<dbReference type="Gene3D" id="1.10.238.10">
    <property type="entry name" value="EF-hand"/>
    <property type="match status" value="1"/>
</dbReference>
<dbReference type="InterPro" id="IPR000433">
    <property type="entry name" value="Znf_ZZ"/>
</dbReference>
<name>A0A1Y1X877_9FUNG</name>
<keyword evidence="8" id="KW-1133">Transmembrane helix</keyword>
<dbReference type="InterPro" id="IPR045198">
    <property type="entry name" value="CNBL1-10"/>
</dbReference>
<evidence type="ECO:0000256" key="3">
    <source>
        <dbReference type="ARBA" id="ARBA00022771"/>
    </source>
</evidence>
<dbReference type="PROSITE" id="PS01357">
    <property type="entry name" value="ZF_ZZ_1"/>
    <property type="match status" value="1"/>
</dbReference>
<evidence type="ECO:0000256" key="7">
    <source>
        <dbReference type="SAM" id="MobiDB-lite"/>
    </source>
</evidence>
<gene>
    <name evidence="11" type="ORF">BCR32DRAFT_268217</name>
</gene>
<dbReference type="SMART" id="SM00291">
    <property type="entry name" value="ZnF_ZZ"/>
    <property type="match status" value="1"/>
</dbReference>
<proteinExistence type="predicted"/>
<dbReference type="PANTHER" id="PTHR23056">
    <property type="entry name" value="CALCINEURIN B"/>
    <property type="match status" value="1"/>
</dbReference>
<dbReference type="PROSITE" id="PS50222">
    <property type="entry name" value="EF_HAND_2"/>
    <property type="match status" value="2"/>
</dbReference>
<dbReference type="InterPro" id="IPR018247">
    <property type="entry name" value="EF_Hand_1_Ca_BS"/>
</dbReference>
<keyword evidence="5" id="KW-0106">Calcium</keyword>
<comment type="caution">
    <text evidence="11">The sequence shown here is derived from an EMBL/GenBank/DDBJ whole genome shotgun (WGS) entry which is preliminary data.</text>
</comment>
<dbReference type="STRING" id="1754192.A0A1Y1X877"/>
<evidence type="ECO:0000259" key="9">
    <source>
        <dbReference type="PROSITE" id="PS50135"/>
    </source>
</evidence>
<dbReference type="GO" id="GO:0019900">
    <property type="term" value="F:kinase binding"/>
    <property type="evidence" value="ECO:0007669"/>
    <property type="project" value="InterPro"/>
</dbReference>
<feature type="region of interest" description="Disordered" evidence="7">
    <location>
        <begin position="450"/>
        <end position="498"/>
    </location>
</feature>
<evidence type="ECO:0000256" key="8">
    <source>
        <dbReference type="SAM" id="Phobius"/>
    </source>
</evidence>
<evidence type="ECO:0000256" key="1">
    <source>
        <dbReference type="ARBA" id="ARBA00022723"/>
    </source>
</evidence>
<feature type="domain" description="EF-hand" evidence="10">
    <location>
        <begin position="294"/>
        <end position="329"/>
    </location>
</feature>
<dbReference type="OrthoDB" id="2122982at2759"/>
<reference evidence="11 12" key="2">
    <citation type="submission" date="2016-08" db="EMBL/GenBank/DDBJ databases">
        <title>Pervasive Adenine N6-methylation of Active Genes in Fungi.</title>
        <authorList>
            <consortium name="DOE Joint Genome Institute"/>
            <person name="Mondo S.J."/>
            <person name="Dannebaum R.O."/>
            <person name="Kuo R.C."/>
            <person name="Labutti K."/>
            <person name="Haridas S."/>
            <person name="Kuo A."/>
            <person name="Salamov A."/>
            <person name="Ahrendt S.R."/>
            <person name="Lipzen A."/>
            <person name="Sullivan W."/>
            <person name="Andreopoulos W.B."/>
            <person name="Clum A."/>
            <person name="Lindquist E."/>
            <person name="Daum C."/>
            <person name="Ramamoorthy G.K."/>
            <person name="Gryganskyi A."/>
            <person name="Culley D."/>
            <person name="Magnuson J.K."/>
            <person name="James T.Y."/>
            <person name="O'Malley M.A."/>
            <person name="Stajich J.E."/>
            <person name="Spatafora J.W."/>
            <person name="Visel A."/>
            <person name="Grigoriev I.V."/>
        </authorList>
    </citation>
    <scope>NUCLEOTIDE SEQUENCE [LARGE SCALE GENOMIC DNA]</scope>
    <source>
        <strain evidence="11 12">S4</strain>
    </source>
</reference>
<dbReference type="InterPro" id="IPR043145">
    <property type="entry name" value="Znf_ZZ_sf"/>
</dbReference>
<dbReference type="PROSITE" id="PS00018">
    <property type="entry name" value="EF_HAND_1"/>
    <property type="match status" value="2"/>
</dbReference>
<sequence>MPLNIIQKDNSIPFFFAGILVGLSTIVAYNLLLPKVKVLQQEVPHIYTNIAEKLEEKEKKLFRNDQDINEESEDTEYFDNSFADSEEDDDEDEEDDDEIENGYTEESQSLLTLLYSIAEDQARKEGYIHRSIICNNCGEQIQGFRYKCTNCVDYDLCETCEALGVHYITHVFLKIRISIPPLANPRSALLPIFYPGNDFISKSLDEKQLQKLHLKTHFDIVELEAFYDQYNSLSTFEGEGGGITHNTFELCLGPLSLEKNLIIERLFRFFDQNHDGIINFEELVSGLSILCKGSLDERIKHTFIGYDLDEDGRIGRDELHKMLTAYFKLSMNLVRDVVKIMEEGIMENFDDEASKPVSSVFAAPIPSSGNNFDNEKEKKEKAGYEDSGSIEDEYSEINVSTGDLNISYEKAKEKTKLSNEIIYENIEDQLNAADADINKIQKKIEFGNLNDDNKNDHHHKSNNVSLVIPPNSTSTSNNNSAIPSSSTSAPTSSNPYDNIIKRKRSSINLSSTTTPSQADTSSALQTQANLITKINKKHHYEVLRRSNNIPIMEAMSQDTIEEVVNKTFALANAKSNDYLTFEEFQRVAESDITILAWFEALGSVF</sequence>
<keyword evidence="8" id="KW-0472">Membrane</keyword>
<evidence type="ECO:0000256" key="6">
    <source>
        <dbReference type="PROSITE-ProRule" id="PRU00228"/>
    </source>
</evidence>
<dbReference type="GO" id="GO:0019722">
    <property type="term" value="P:calcium-mediated signaling"/>
    <property type="evidence" value="ECO:0007669"/>
    <property type="project" value="InterPro"/>
</dbReference>
<dbReference type="CDD" id="cd02340">
    <property type="entry name" value="ZZ_NBR1_like"/>
    <property type="match status" value="1"/>
</dbReference>
<dbReference type="AlphaFoldDB" id="A0A1Y1X877"/>
<feature type="domain" description="ZZ-type" evidence="9">
    <location>
        <begin position="129"/>
        <end position="180"/>
    </location>
</feature>
<dbReference type="EMBL" id="MCFG01000116">
    <property type="protein sequence ID" value="ORX81544.1"/>
    <property type="molecule type" value="Genomic_DNA"/>
</dbReference>
<dbReference type="Pfam" id="PF00569">
    <property type="entry name" value="ZZ"/>
    <property type="match status" value="1"/>
</dbReference>
<dbReference type="InterPro" id="IPR011992">
    <property type="entry name" value="EF-hand-dom_pair"/>
</dbReference>
<dbReference type="Pfam" id="PF13499">
    <property type="entry name" value="EF-hand_7"/>
    <property type="match status" value="1"/>
</dbReference>
<evidence type="ECO:0000259" key="10">
    <source>
        <dbReference type="PROSITE" id="PS50222"/>
    </source>
</evidence>
<dbReference type="GO" id="GO:0008270">
    <property type="term" value="F:zinc ion binding"/>
    <property type="evidence" value="ECO:0007669"/>
    <property type="project" value="UniProtKB-KW"/>
</dbReference>
<reference evidence="11 12" key="1">
    <citation type="submission" date="2016-08" db="EMBL/GenBank/DDBJ databases">
        <title>A Parts List for Fungal Cellulosomes Revealed by Comparative Genomics.</title>
        <authorList>
            <consortium name="DOE Joint Genome Institute"/>
            <person name="Haitjema C.H."/>
            <person name="Gilmore S.P."/>
            <person name="Henske J.K."/>
            <person name="Solomon K.V."/>
            <person name="De Groot R."/>
            <person name="Kuo A."/>
            <person name="Mondo S.J."/>
            <person name="Salamov A.A."/>
            <person name="Labutti K."/>
            <person name="Zhao Z."/>
            <person name="Chiniquy J."/>
            <person name="Barry K."/>
            <person name="Brewer H.M."/>
            <person name="Purvine S.O."/>
            <person name="Wright A.T."/>
            <person name="Boxma B."/>
            <person name="Van Alen T."/>
            <person name="Hackstein J.H."/>
            <person name="Baker S.E."/>
            <person name="Grigoriev I.V."/>
            <person name="O'Malley M.A."/>
        </authorList>
    </citation>
    <scope>NUCLEOTIDE SEQUENCE [LARGE SCALE GENOMIC DNA]</scope>
    <source>
        <strain evidence="11 12">S4</strain>
    </source>
</reference>
<feature type="region of interest" description="Disordered" evidence="7">
    <location>
        <begin position="72"/>
        <end position="102"/>
    </location>
</feature>
<feature type="compositionally biased region" description="Low complexity" evidence="7">
    <location>
        <begin position="468"/>
        <end position="495"/>
    </location>
</feature>
<feature type="compositionally biased region" description="Basic and acidic residues" evidence="7">
    <location>
        <begin position="373"/>
        <end position="384"/>
    </location>
</feature>
<evidence type="ECO:0000313" key="11">
    <source>
        <dbReference type="EMBL" id="ORX81544.1"/>
    </source>
</evidence>
<organism evidence="11 12">
    <name type="scientific">Anaeromyces robustus</name>
    <dbReference type="NCBI Taxonomy" id="1754192"/>
    <lineage>
        <taxon>Eukaryota</taxon>
        <taxon>Fungi</taxon>
        <taxon>Fungi incertae sedis</taxon>
        <taxon>Chytridiomycota</taxon>
        <taxon>Chytridiomycota incertae sedis</taxon>
        <taxon>Neocallimastigomycetes</taxon>
        <taxon>Neocallimastigales</taxon>
        <taxon>Neocallimastigaceae</taxon>
        <taxon>Anaeromyces</taxon>
    </lineage>
</organism>
<dbReference type="SMART" id="SM00054">
    <property type="entry name" value="EFh"/>
    <property type="match status" value="3"/>
</dbReference>
<evidence type="ECO:0000256" key="4">
    <source>
        <dbReference type="ARBA" id="ARBA00022833"/>
    </source>
</evidence>